<dbReference type="InterPro" id="IPR033114">
    <property type="entry name" value="HNH_CAS9"/>
</dbReference>
<accession>A0A2N3HJD8</accession>
<comment type="similarity">
    <text evidence="12">Belongs to the CRISPR-associated Cas9 family.</text>
</comment>
<dbReference type="RefSeq" id="WP_106659749.1">
    <property type="nucleotide sequence ID" value="NZ_PJEO01000034.1"/>
</dbReference>
<dbReference type="Pfam" id="PF18541">
    <property type="entry name" value="RuvC_III"/>
    <property type="match status" value="1"/>
</dbReference>
<evidence type="ECO:0000256" key="12">
    <source>
        <dbReference type="HAMAP-Rule" id="MF_01480"/>
    </source>
</evidence>
<keyword evidence="3 12" id="KW-0479">Metal-binding</keyword>
<dbReference type="GO" id="GO:0003677">
    <property type="term" value="F:DNA binding"/>
    <property type="evidence" value="ECO:0007669"/>
    <property type="project" value="UniProtKB-UniRule"/>
</dbReference>
<name>A0A2N3HJD8_9FLAO</name>
<evidence type="ECO:0000256" key="7">
    <source>
        <dbReference type="ARBA" id="ARBA00022884"/>
    </source>
</evidence>
<evidence type="ECO:0000259" key="13">
    <source>
        <dbReference type="PROSITE" id="PS51749"/>
    </source>
</evidence>
<dbReference type="GO" id="GO:0046872">
    <property type="term" value="F:metal ion binding"/>
    <property type="evidence" value="ECO:0007669"/>
    <property type="project" value="UniProtKB-UniRule"/>
</dbReference>
<protein>
    <recommendedName>
        <fullName evidence="12">CRISPR-associated endonuclease Cas9</fullName>
        <ecNumber evidence="12">3.1.-.-</ecNumber>
    </recommendedName>
</protein>
<keyword evidence="10" id="KW-0464">Manganese</keyword>
<dbReference type="EC" id="3.1.-.-" evidence="12"/>
<feature type="binding site" evidence="12">
    <location>
        <position position="981"/>
    </location>
    <ligand>
        <name>Mg(2+)</name>
        <dbReference type="ChEBI" id="CHEBI:18420"/>
        <label>2</label>
    </ligand>
</feature>
<keyword evidence="2 12" id="KW-0540">Nuclease</keyword>
<dbReference type="InterPro" id="IPR003615">
    <property type="entry name" value="HNH_nuc"/>
</dbReference>
<dbReference type="NCBIfam" id="TIGR01865">
    <property type="entry name" value="cas_Csn1"/>
    <property type="match status" value="2"/>
</dbReference>
<dbReference type="InterPro" id="IPR041383">
    <property type="entry name" value="RuvC_III"/>
</dbReference>
<evidence type="ECO:0000256" key="4">
    <source>
        <dbReference type="ARBA" id="ARBA00022759"/>
    </source>
</evidence>
<comment type="domain">
    <text evidence="12">Has 2 endonuclease domains. The discontinuous RuvC-like domain cleaves the target DNA noncomplementary to crRNA while the HNH nuclease domain cleaves the target DNA complementary to crRNA.</text>
</comment>
<keyword evidence="15" id="KW-1185">Reference proteome</keyword>
<comment type="subunit">
    <text evidence="11 12">Monomer. Binds crRNA and tracrRNA.</text>
</comment>
<evidence type="ECO:0000256" key="8">
    <source>
        <dbReference type="ARBA" id="ARBA00023118"/>
    </source>
</evidence>
<proteinExistence type="inferred from homology"/>
<keyword evidence="5 12" id="KW-0378">Hydrolase</keyword>
<feature type="active site" description="For RuvC-like nuclease domain" evidence="12">
    <location>
        <position position="8"/>
    </location>
</feature>
<evidence type="ECO:0000256" key="5">
    <source>
        <dbReference type="ARBA" id="ARBA00022801"/>
    </source>
</evidence>
<evidence type="ECO:0000256" key="2">
    <source>
        <dbReference type="ARBA" id="ARBA00022722"/>
    </source>
</evidence>
<dbReference type="EMBL" id="PJEO01000034">
    <property type="protein sequence ID" value="PKQ45100.1"/>
    <property type="molecule type" value="Genomic_DNA"/>
</dbReference>
<feature type="binding site" evidence="12">
    <location>
        <position position="8"/>
    </location>
    <ligand>
        <name>Mg(2+)</name>
        <dbReference type="ChEBI" id="CHEBI:18420"/>
        <label>2</label>
    </ligand>
</feature>
<evidence type="ECO:0000256" key="3">
    <source>
        <dbReference type="ARBA" id="ARBA00022723"/>
    </source>
</evidence>
<dbReference type="GO" id="GO:0003723">
    <property type="term" value="F:RNA binding"/>
    <property type="evidence" value="ECO:0007669"/>
    <property type="project" value="UniProtKB-UniRule"/>
</dbReference>
<evidence type="ECO:0000313" key="15">
    <source>
        <dbReference type="Proteomes" id="UP000233435"/>
    </source>
</evidence>
<evidence type="ECO:0000256" key="11">
    <source>
        <dbReference type="ARBA" id="ARBA00046380"/>
    </source>
</evidence>
<sequence length="1460" mass="169965">MKRILGLDLGTTSIGFAYIKEGENEKELSSIEKIGVRVNPLTTDEQTNFEKGKPLTTNADRTLKRGARRNLDRYQLRREDLIEILKKASLISDDSILTENGKNTTFETWRLRAKAVNEKIEKHEFARVLLAINKKRGYKSSRKTKNEEDGQAVDGMGIAKLLYEENLTPGQLSFQILQNGKTLLPDFYRSDLQAEFNKVWNFQKQFYSEIFTDEFYKELQGKGQRATSALFWITCKFNIAEIKDLEDSLKTEKTIKFNKRQQKKLQAYKWRSDAISKQLPKEEVAYVLTEINNDLNKSSGYLGAISDRSKKLYFNKETVGQHLYRQLQKNQHTRLKNQVFYRQDYLDEFEIIWETQAKFHSELTKELKEEIRDIVIFYQRKLKSQKGLISFCEFESREIVKNGREKTVGLRVASKSSSMFQEFKIWQILSNLEFRNKTTKEKLSLDLEAKEILFEELNLKGNLSASKIIELLGCESKDWELNYKTIEGNRTNKSLYEAYLKILEIEGYDVKDLLKVKSNKDELELDDLNVPATKIKNMVNKIFDTLEISTEILDFDADLDGKDFEKQASYQLWHLLYSAEDDSKKYSEDDILTYGNDNIGLKKQLCAKFGFKPEHAKILVNVDFQDDYGNLSSKAMRKIYPYIKEHQYSDACEQAGYRHSKYSLSKEELKKRELKPHLELLKKNSLRNPVVEKILNQMVNVVNTLIDNEKKKDPNFKFDEIRIELARELKKNAKERAEMTTNINAAKMRHEKIVKRLQSEFGVANPTRNDIIRYKLYEELKNNGYKDLYTNTYIPREKLFTKEIDIEHIIPQSKAFDDSFSNKTICYREENLKKGNRTAIDYIQSEYGGEKLEEYLNRITALNKNWGKDKQEEGISKAKFQKLQKRESEIGEGFAERDLRDSQYIAKKAKSMLFEITPSVVSTSGSITDRLREDWDLINVMKELNLPKYRMLGLAEIQERKFGKQVEVITDWTKRNDHRHHAMDALAVAFTKRNHIQYLNYLNARKNENHKLHANIIAIEKKETELVENGNGSKKRLFKKPLPNFRQVAKEHLENVLVSHKAKNKVVTKNKNKTKSKKGEKVKIELTPRGQLHKETVYGKYHYYNSKEEKVGTKFNKETIAQVSNPLYRKLLLQRLEENNNDPKKAFGGKNALVKNLIYLDKIKTEVLPEKVKLVWLEEDFSIRKDITPENFKDLKTIEKVLDDGVKRVLKKRLSDFGNDPKKAFSDLGKNPIWLNEEKGISIKRVTISGVKNAEHLHYKKDHLGNFILDDDGHKIPVGYVSTGNNHHIAIYRDENGELLDYVVSFSDAVKRKSYGLPIVPKDTNKLWDKVFQLGIDNQSILATLPRQGLQLEFSMKQNECFVFPNEAMDFNPKEVDLHNPNYKKLISPNLFIVQTISKVMYGNNAVRDYVFRHHLDTTKDKSSALKGVSHQIIKSLSHLHGIVKVRINHLGDIVSVGEY</sequence>
<dbReference type="GO" id="GO:0043571">
    <property type="term" value="P:maintenance of CRISPR repeat elements"/>
    <property type="evidence" value="ECO:0007669"/>
    <property type="project" value="UniProtKB-UniRule"/>
</dbReference>
<dbReference type="OrthoDB" id="9777169at2"/>
<feature type="binding site" evidence="12">
    <location>
        <position position="724"/>
    </location>
    <ligand>
        <name>Mg(2+)</name>
        <dbReference type="ChEBI" id="CHEBI:18420"/>
        <label>1</label>
    </ligand>
</feature>
<dbReference type="GO" id="GO:0016787">
    <property type="term" value="F:hydrolase activity"/>
    <property type="evidence" value="ECO:0007669"/>
    <property type="project" value="UniProtKB-KW"/>
</dbReference>
<evidence type="ECO:0000313" key="14">
    <source>
        <dbReference type="EMBL" id="PKQ45100.1"/>
    </source>
</evidence>
<keyword evidence="8 12" id="KW-0051">Antiviral defense</keyword>
<dbReference type="Proteomes" id="UP000233435">
    <property type="component" value="Unassembled WGS sequence"/>
</dbReference>
<dbReference type="HAMAP" id="MF_01480">
    <property type="entry name" value="Cas9"/>
    <property type="match status" value="1"/>
</dbReference>
<dbReference type="Gene3D" id="3.30.420.10">
    <property type="entry name" value="Ribonuclease H-like superfamily/Ribonuclease H"/>
    <property type="match status" value="3"/>
</dbReference>
<gene>
    <name evidence="12 14" type="primary">cas9</name>
    <name evidence="14" type="ORF">CSW08_10000</name>
</gene>
<feature type="domain" description="HNH Cas9-type" evidence="13">
    <location>
        <begin position="732"/>
        <end position="899"/>
    </location>
</feature>
<comment type="caution">
    <text evidence="14">The sequence shown here is derived from an EMBL/GenBank/DDBJ whole genome shotgun (WGS) entry which is preliminary data.</text>
</comment>
<feature type="binding site" evidence="12">
    <location>
        <position position="8"/>
    </location>
    <ligand>
        <name>Mg(2+)</name>
        <dbReference type="ChEBI" id="CHEBI:18420"/>
        <label>1</label>
    </ligand>
</feature>
<comment type="cofactor">
    <cofactor evidence="1 12">
        <name>Mg(2+)</name>
        <dbReference type="ChEBI" id="CHEBI:18420"/>
    </cofactor>
</comment>
<feature type="binding site" evidence="12">
    <location>
        <position position="728"/>
    </location>
    <ligand>
        <name>Mg(2+)</name>
        <dbReference type="ChEBI" id="CHEBI:18420"/>
        <label>1</label>
    </ligand>
</feature>
<comment type="function">
    <text evidence="12">CRISPR (clustered regularly interspaced short palindromic repeat) is an adaptive immune system that provides protection against mobile genetic elements (viruses, transposable elements and conjugative plasmids). CRISPR clusters contain spacers, sequences complementary to antecedent mobile elements, and target invading nucleic acids. CRISPR clusters are transcribed and processed into CRISPR RNA (crRNA). In type II CRISPR systems correct processing of pre-crRNA requires a trans-encoded small RNA (tracrRNA), endogenous ribonuclease 3 (rnc) and this protein. The tracrRNA serves as a guide for ribonuclease 3-aided processing of pre-crRNA. Subsequently Cas9/crRNA/tracrRNA endonucleolytically cleaves linear or circular dsDNA target complementary to the spacer; Cas9 is inactive in the absence of the 2 guide RNAs (gRNA). Cas9 recognizes the protospacer adjacent motif (PAM) in the CRISPR repeat sequences to help distinguish self versus nonself, as targets within the bacterial CRISPR locus do not have PAMs. PAM recognition is also required for catalytic activity.</text>
</comment>
<evidence type="ECO:0000256" key="6">
    <source>
        <dbReference type="ARBA" id="ARBA00022842"/>
    </source>
</evidence>
<evidence type="ECO:0000256" key="10">
    <source>
        <dbReference type="ARBA" id="ARBA00023211"/>
    </source>
</evidence>
<dbReference type="PROSITE" id="PS51749">
    <property type="entry name" value="HNH_CAS9"/>
    <property type="match status" value="1"/>
</dbReference>
<evidence type="ECO:0000256" key="1">
    <source>
        <dbReference type="ARBA" id="ARBA00001946"/>
    </source>
</evidence>
<dbReference type="InterPro" id="IPR036397">
    <property type="entry name" value="RNaseH_sf"/>
</dbReference>
<reference evidence="14 15" key="1">
    <citation type="submission" date="2017-12" db="EMBL/GenBank/DDBJ databases">
        <title>Confluentibacter flavum sp. nov., isolated from the saline lake.</title>
        <authorList>
            <person name="Yu L."/>
        </authorList>
    </citation>
    <scope>NUCLEOTIDE SEQUENCE [LARGE SCALE GENOMIC DNA]</scope>
    <source>
        <strain evidence="14 15">3B</strain>
    </source>
</reference>
<dbReference type="Pfam" id="PF13395">
    <property type="entry name" value="HNH_4"/>
    <property type="match status" value="1"/>
</dbReference>
<keyword evidence="6 12" id="KW-0460">Magnesium</keyword>
<feature type="active site" description="Proton acceptor for HNH nuclease domain" evidence="12">
    <location>
        <position position="808"/>
    </location>
</feature>
<feature type="binding site" evidence="12">
    <location>
        <position position="728"/>
    </location>
    <ligand>
        <name>Mg(2+)</name>
        <dbReference type="ChEBI" id="CHEBI:18420"/>
        <label>2</label>
    </ligand>
</feature>
<keyword evidence="9 12" id="KW-0238">DNA-binding</keyword>
<keyword evidence="4 12" id="KW-0255">Endonuclease</keyword>
<keyword evidence="7 12" id="KW-0694">RNA-binding</keyword>
<evidence type="ECO:0000256" key="9">
    <source>
        <dbReference type="ARBA" id="ARBA00023125"/>
    </source>
</evidence>
<dbReference type="InterPro" id="IPR028629">
    <property type="entry name" value="Cas9"/>
</dbReference>
<dbReference type="GO" id="GO:0051607">
    <property type="term" value="P:defense response to virus"/>
    <property type="evidence" value="ECO:0007669"/>
    <property type="project" value="UniProtKB-UniRule"/>
</dbReference>
<dbReference type="GO" id="GO:0004519">
    <property type="term" value="F:endonuclease activity"/>
    <property type="evidence" value="ECO:0007669"/>
    <property type="project" value="UniProtKB-UniRule"/>
</dbReference>
<organism evidence="14 15">
    <name type="scientific">Confluentibacter flavum</name>
    <dbReference type="NCBI Taxonomy" id="1909700"/>
    <lineage>
        <taxon>Bacteria</taxon>
        <taxon>Pseudomonadati</taxon>
        <taxon>Bacteroidota</taxon>
        <taxon>Flavobacteriia</taxon>
        <taxon>Flavobacteriales</taxon>
        <taxon>Flavobacteriaceae</taxon>
        <taxon>Confluentibacter</taxon>
    </lineage>
</organism>